<dbReference type="InterPro" id="IPR038076">
    <property type="entry name" value="MgtE_N_sf"/>
</dbReference>
<name>A0A4R3KQC2_9FIRM</name>
<proteinExistence type="predicted"/>
<dbReference type="RefSeq" id="WP_273542363.1">
    <property type="nucleotide sequence ID" value="NZ_CP068564.1"/>
</dbReference>
<dbReference type="SUPFAM" id="SSF158791">
    <property type="entry name" value="MgtE N-terminal domain-like"/>
    <property type="match status" value="1"/>
</dbReference>
<reference evidence="2 3" key="1">
    <citation type="submission" date="2019-03" db="EMBL/GenBank/DDBJ databases">
        <title>Genomic Encyclopedia of Type Strains, Phase IV (KMG-IV): sequencing the most valuable type-strain genomes for metagenomic binning, comparative biology and taxonomic classification.</title>
        <authorList>
            <person name="Goeker M."/>
        </authorList>
    </citation>
    <scope>NUCLEOTIDE SEQUENCE [LARGE SCALE GENOMIC DNA]</scope>
    <source>
        <strain evidence="2 3">DSM 26752</strain>
    </source>
</reference>
<dbReference type="EMBL" id="SMAE01000012">
    <property type="protein sequence ID" value="TCS87045.1"/>
    <property type="molecule type" value="Genomic_DNA"/>
</dbReference>
<evidence type="ECO:0000259" key="1">
    <source>
        <dbReference type="Pfam" id="PF03448"/>
    </source>
</evidence>
<dbReference type="Gene3D" id="1.25.60.10">
    <property type="entry name" value="MgtE N-terminal domain-like"/>
    <property type="match status" value="1"/>
</dbReference>
<dbReference type="Proteomes" id="UP000294567">
    <property type="component" value="Unassembled WGS sequence"/>
</dbReference>
<evidence type="ECO:0000313" key="3">
    <source>
        <dbReference type="Proteomes" id="UP000294567"/>
    </source>
</evidence>
<dbReference type="InterPro" id="IPR006668">
    <property type="entry name" value="Mg_transptr_MgtE_intracell_dom"/>
</dbReference>
<comment type="caution">
    <text evidence="2">The sequence shown here is derived from an EMBL/GenBank/DDBJ whole genome shotgun (WGS) entry which is preliminary data.</text>
</comment>
<protein>
    <submittedName>
        <fullName evidence="2">MgtE-like protein</fullName>
    </submittedName>
</protein>
<keyword evidence="3" id="KW-1185">Reference proteome</keyword>
<organism evidence="2 3">
    <name type="scientific">Keratinibaculum paraultunense</name>
    <dbReference type="NCBI Taxonomy" id="1278232"/>
    <lineage>
        <taxon>Bacteria</taxon>
        <taxon>Bacillati</taxon>
        <taxon>Bacillota</taxon>
        <taxon>Tissierellia</taxon>
        <taxon>Tissierellales</taxon>
        <taxon>Tepidimicrobiaceae</taxon>
        <taxon>Keratinibaculum</taxon>
    </lineage>
</organism>
<feature type="domain" description="Magnesium transporter MgtE intracellular" evidence="1">
    <location>
        <begin position="1"/>
        <end position="56"/>
    </location>
</feature>
<sequence length="59" mass="6783">MNPVDVAELLESLDVQTALLIFRTLPKDLAVEVFAHFSVEQQRELVSLVTDKELKHYSR</sequence>
<gene>
    <name evidence="2" type="ORF">EDD65_1122</name>
</gene>
<dbReference type="AlphaFoldDB" id="A0A4R3KQC2"/>
<accession>A0A4R3KQC2</accession>
<evidence type="ECO:0000313" key="2">
    <source>
        <dbReference type="EMBL" id="TCS87045.1"/>
    </source>
</evidence>
<dbReference type="Pfam" id="PF03448">
    <property type="entry name" value="MgtE_N"/>
    <property type="match status" value="1"/>
</dbReference>